<dbReference type="Pfam" id="PF00892">
    <property type="entry name" value="EamA"/>
    <property type="match status" value="2"/>
</dbReference>
<dbReference type="GO" id="GO:0005886">
    <property type="term" value="C:plasma membrane"/>
    <property type="evidence" value="ECO:0007669"/>
    <property type="project" value="UniProtKB-SubCell"/>
</dbReference>
<feature type="compositionally biased region" description="Pro residues" evidence="7">
    <location>
        <begin position="331"/>
        <end position="344"/>
    </location>
</feature>
<accession>A0A5P2E077</accession>
<feature type="region of interest" description="Disordered" evidence="7">
    <location>
        <begin position="321"/>
        <end position="344"/>
    </location>
</feature>
<evidence type="ECO:0000256" key="6">
    <source>
        <dbReference type="ARBA" id="ARBA00023136"/>
    </source>
</evidence>
<sequence>MQTQPASTPASTSTSTSASAPASAPVSAPAAASAPFRALVPGIAGMALVGSSVTVSRALVGAPLFATQAVRYVAAALLLFGLARAARVTILWPRGREWLWLAGIAAAGLVLFNVAVVRGVAHAEPAVIAVAVASVPILLGLLGPLLEGRRPSRRVLLAAPVVVAGAVLVEGTGRTDAAGVAWAALALGCEAAFTLLAVPVLRRHGAWGVSVHAVWLGALMLVGLAVAFERPAGLWSLGRAQWAAAGYLAVMVTAVAFLLWYRTVTAVGAGRAGLLTGIAPLAAAGAGVLTGSGVPGPAVWLGLLVVIAGLAAGLRPDRAPRAAARAEGPAPDVPSAPRPQEPTG</sequence>
<feature type="transmembrane region" description="Helical" evidence="8">
    <location>
        <begin position="155"/>
        <end position="173"/>
    </location>
</feature>
<evidence type="ECO:0000256" key="5">
    <source>
        <dbReference type="ARBA" id="ARBA00022989"/>
    </source>
</evidence>
<dbReference type="Proteomes" id="UP000324101">
    <property type="component" value="Chromosome"/>
</dbReference>
<evidence type="ECO:0000313" key="10">
    <source>
        <dbReference type="EMBL" id="QES58289.1"/>
    </source>
</evidence>
<keyword evidence="6 8" id="KW-0472">Membrane</keyword>
<feature type="transmembrane region" description="Helical" evidence="8">
    <location>
        <begin position="272"/>
        <end position="292"/>
    </location>
</feature>
<evidence type="ECO:0000313" key="11">
    <source>
        <dbReference type="Proteomes" id="UP000324101"/>
    </source>
</evidence>
<comment type="similarity">
    <text evidence="2">Belongs to the EamA transporter family.</text>
</comment>
<feature type="domain" description="EamA" evidence="9">
    <location>
        <begin position="179"/>
        <end position="311"/>
    </location>
</feature>
<feature type="domain" description="EamA" evidence="9">
    <location>
        <begin position="43"/>
        <end position="169"/>
    </location>
</feature>
<evidence type="ECO:0000256" key="3">
    <source>
        <dbReference type="ARBA" id="ARBA00022475"/>
    </source>
</evidence>
<feature type="transmembrane region" description="Helical" evidence="8">
    <location>
        <begin position="69"/>
        <end position="86"/>
    </location>
</feature>
<feature type="transmembrane region" description="Helical" evidence="8">
    <location>
        <begin position="240"/>
        <end position="260"/>
    </location>
</feature>
<comment type="subcellular location">
    <subcellularLocation>
        <location evidence="1">Cell membrane</location>
        <topology evidence="1">Multi-pass membrane protein</topology>
    </subcellularLocation>
</comment>
<evidence type="ECO:0000256" key="7">
    <source>
        <dbReference type="SAM" id="MobiDB-lite"/>
    </source>
</evidence>
<dbReference type="SUPFAM" id="SSF103481">
    <property type="entry name" value="Multidrug resistance efflux transporter EmrE"/>
    <property type="match status" value="2"/>
</dbReference>
<dbReference type="InterPro" id="IPR000620">
    <property type="entry name" value="EamA_dom"/>
</dbReference>
<feature type="compositionally biased region" description="Low complexity" evidence="7">
    <location>
        <begin position="321"/>
        <end position="330"/>
    </location>
</feature>
<dbReference type="InterPro" id="IPR037185">
    <property type="entry name" value="EmrE-like"/>
</dbReference>
<evidence type="ECO:0000256" key="1">
    <source>
        <dbReference type="ARBA" id="ARBA00004651"/>
    </source>
</evidence>
<dbReference type="PANTHER" id="PTHR42920">
    <property type="entry name" value="OS03G0707200 PROTEIN-RELATED"/>
    <property type="match status" value="1"/>
</dbReference>
<dbReference type="RefSeq" id="WP_150261204.1">
    <property type="nucleotide sequence ID" value="NZ_CP029189.1"/>
</dbReference>
<feature type="transmembrane region" description="Helical" evidence="8">
    <location>
        <begin position="179"/>
        <end position="198"/>
    </location>
</feature>
<protein>
    <submittedName>
        <fullName evidence="10">EamA family transporter</fullName>
    </submittedName>
</protein>
<dbReference type="AlphaFoldDB" id="A0A5P2E077"/>
<dbReference type="EMBL" id="CP029189">
    <property type="protein sequence ID" value="QES58289.1"/>
    <property type="molecule type" value="Genomic_DNA"/>
</dbReference>
<feature type="transmembrane region" description="Helical" evidence="8">
    <location>
        <begin position="98"/>
        <end position="120"/>
    </location>
</feature>
<feature type="transmembrane region" description="Helical" evidence="8">
    <location>
        <begin position="205"/>
        <end position="228"/>
    </location>
</feature>
<keyword evidence="3" id="KW-1003">Cell membrane</keyword>
<feature type="transmembrane region" description="Helical" evidence="8">
    <location>
        <begin position="126"/>
        <end position="146"/>
    </location>
</feature>
<evidence type="ECO:0000256" key="2">
    <source>
        <dbReference type="ARBA" id="ARBA00007362"/>
    </source>
</evidence>
<dbReference type="InterPro" id="IPR051258">
    <property type="entry name" value="Diverse_Substrate_Transporter"/>
</dbReference>
<reference evidence="10 11" key="1">
    <citation type="submission" date="2018-05" db="EMBL/GenBank/DDBJ databases">
        <title>Streptomyces venezuelae.</title>
        <authorList>
            <person name="Kim W."/>
            <person name="Lee N."/>
            <person name="Cho B.-K."/>
        </authorList>
    </citation>
    <scope>NUCLEOTIDE SEQUENCE [LARGE SCALE GENOMIC DNA]</scope>
    <source>
        <strain evidence="10 11">ATCC 21018</strain>
    </source>
</reference>
<evidence type="ECO:0000256" key="4">
    <source>
        <dbReference type="ARBA" id="ARBA00022692"/>
    </source>
</evidence>
<dbReference type="OrthoDB" id="5150004at2"/>
<dbReference type="PANTHER" id="PTHR42920:SF11">
    <property type="entry name" value="INNER MEMBRANE PROTEIN YTFF"/>
    <property type="match status" value="1"/>
</dbReference>
<evidence type="ECO:0000256" key="8">
    <source>
        <dbReference type="SAM" id="Phobius"/>
    </source>
</evidence>
<gene>
    <name evidence="10" type="ORF">DEJ51_32555</name>
</gene>
<keyword evidence="5 8" id="KW-1133">Transmembrane helix</keyword>
<proteinExistence type="inferred from homology"/>
<name>A0A5P2E077_STRVZ</name>
<evidence type="ECO:0000259" key="9">
    <source>
        <dbReference type="Pfam" id="PF00892"/>
    </source>
</evidence>
<feature type="transmembrane region" description="Helical" evidence="8">
    <location>
        <begin position="298"/>
        <end position="315"/>
    </location>
</feature>
<feature type="region of interest" description="Disordered" evidence="7">
    <location>
        <begin position="1"/>
        <end position="20"/>
    </location>
</feature>
<organism evidence="10 11">
    <name type="scientific">Streptomyces venezuelae</name>
    <dbReference type="NCBI Taxonomy" id="54571"/>
    <lineage>
        <taxon>Bacteria</taxon>
        <taxon>Bacillati</taxon>
        <taxon>Actinomycetota</taxon>
        <taxon>Actinomycetes</taxon>
        <taxon>Kitasatosporales</taxon>
        <taxon>Streptomycetaceae</taxon>
        <taxon>Streptomyces</taxon>
    </lineage>
</organism>
<keyword evidence="4 8" id="KW-0812">Transmembrane</keyword>